<sequence>MKTLKLRIKDKHATQLNRLSSSVNFVWNYVNDLGYKYLQRTGKFFSAYDLNEYTKGSGELLGLHSQTIQAINETHTKSRKQFKKAKLNWRTNNPNSKRKSLGWLPFKKSAIKHLATRQSGKKALKSTLQPSLAKGQKLILDLWDSYNLSLYQINTLEIVQDSRHRWYACITVKDYPKTQCGAGSVGIDLGLKDSATTSNGDKLQIKQTLKYAKALAIAQRAKNKQRVKAIHAKIKNTRLDLIHKFTTGLIKQNALIVVGDVKSNQFNSKKGKLAKSVYDAGWFELKRQLDYKCKYAGCQLEIVNESYTTQTCSCCGDMSSSPKGRAGLRIREWTCAKCSTWHDSDLMPLRTFLRPSLTVWEQESPNDRAGRKSSVSILGQIYWLFVRHWRSFSSVISQ</sequence>
<dbReference type="GO" id="GO:0006310">
    <property type="term" value="P:DNA recombination"/>
    <property type="evidence" value="ECO:0007669"/>
    <property type="project" value="UniProtKB-KW"/>
</dbReference>
<reference evidence="8 9" key="1">
    <citation type="journal article" date="2016" name="Genome Biol. Evol.">
        <title>Comparative Genomic Analyses of the Moraxella catarrhalis Serosensitive and Seroresistant Lineages Demonstrate Their Independent Evolution.</title>
        <authorList>
            <person name="Earl J.P."/>
            <person name="de Vries S.P."/>
            <person name="Ahmed A."/>
            <person name="Powell E."/>
            <person name="Schultz M.P."/>
            <person name="Hermans P.W."/>
            <person name="Hill D.J."/>
            <person name="Zhou Z."/>
            <person name="Constantinidou C.I."/>
            <person name="Hu F.Z."/>
            <person name="Bootsma H.J."/>
            <person name="Ehrlich G.D."/>
        </authorList>
    </citation>
    <scope>NUCLEOTIDE SEQUENCE [LARGE SCALE GENOMIC DNA]</scope>
    <source>
        <strain evidence="8 9">Z7542</strain>
    </source>
</reference>
<evidence type="ECO:0000256" key="4">
    <source>
        <dbReference type="ARBA" id="ARBA00023125"/>
    </source>
</evidence>
<feature type="domain" description="Cas12f1-like TNB" evidence="7">
    <location>
        <begin position="282"/>
        <end position="346"/>
    </location>
</feature>
<comment type="similarity">
    <text evidence="2">In the N-terminal section; belongs to the transposase 2 family.</text>
</comment>
<comment type="caution">
    <text evidence="8">The sequence shown here is derived from an EMBL/GenBank/DDBJ whole genome shotgun (WGS) entry which is preliminary data.</text>
</comment>
<keyword evidence="3" id="KW-0815">Transposition</keyword>
<keyword evidence="4" id="KW-0238">DNA-binding</keyword>
<evidence type="ECO:0000256" key="5">
    <source>
        <dbReference type="ARBA" id="ARBA00023172"/>
    </source>
</evidence>
<evidence type="ECO:0000313" key="9">
    <source>
        <dbReference type="Proteomes" id="UP000078228"/>
    </source>
</evidence>
<protein>
    <submittedName>
        <fullName evidence="8">Mobile element protein</fullName>
    </submittedName>
</protein>
<dbReference type="Proteomes" id="UP000078228">
    <property type="component" value="Unassembled WGS sequence"/>
</dbReference>
<dbReference type="PANTHER" id="PTHR30405">
    <property type="entry name" value="TRANSPOSASE"/>
    <property type="match status" value="1"/>
</dbReference>
<keyword evidence="5" id="KW-0233">DNA recombination</keyword>
<dbReference type="AlphaFoldDB" id="A0A198UHE3"/>
<gene>
    <name evidence="8" type="ORF">AO384_1330</name>
</gene>
<feature type="domain" description="Probable transposase IS891/IS1136/IS1341" evidence="6">
    <location>
        <begin position="169"/>
        <end position="263"/>
    </location>
</feature>
<proteinExistence type="inferred from homology"/>
<dbReference type="InterPro" id="IPR051399">
    <property type="entry name" value="RNA-guided_DNA_endo/Transpos"/>
</dbReference>
<dbReference type="GO" id="GO:0032196">
    <property type="term" value="P:transposition"/>
    <property type="evidence" value="ECO:0007669"/>
    <property type="project" value="UniProtKB-KW"/>
</dbReference>
<dbReference type="InterPro" id="IPR001959">
    <property type="entry name" value="Transposase"/>
</dbReference>
<organism evidence="8 9">
    <name type="scientific">Moraxella catarrhalis</name>
    <name type="common">Branhamella catarrhalis</name>
    <dbReference type="NCBI Taxonomy" id="480"/>
    <lineage>
        <taxon>Bacteria</taxon>
        <taxon>Pseudomonadati</taxon>
        <taxon>Pseudomonadota</taxon>
        <taxon>Gammaproteobacteria</taxon>
        <taxon>Moraxellales</taxon>
        <taxon>Moraxellaceae</taxon>
        <taxon>Moraxella</taxon>
    </lineage>
</organism>
<evidence type="ECO:0000259" key="7">
    <source>
        <dbReference type="Pfam" id="PF07282"/>
    </source>
</evidence>
<evidence type="ECO:0000313" key="8">
    <source>
        <dbReference type="EMBL" id="OAU95724.1"/>
    </source>
</evidence>
<accession>A0A198UHE3</accession>
<evidence type="ECO:0000256" key="3">
    <source>
        <dbReference type="ARBA" id="ARBA00022578"/>
    </source>
</evidence>
<evidence type="ECO:0000256" key="2">
    <source>
        <dbReference type="ARBA" id="ARBA00011044"/>
    </source>
</evidence>
<evidence type="ECO:0000259" key="6">
    <source>
        <dbReference type="Pfam" id="PF01385"/>
    </source>
</evidence>
<comment type="similarity">
    <text evidence="1">In the C-terminal section; belongs to the transposase 35 family.</text>
</comment>
<dbReference type="NCBIfam" id="TIGR01766">
    <property type="entry name" value="IS200/IS605 family accessory protein TnpB-like domain"/>
    <property type="match status" value="1"/>
</dbReference>
<dbReference type="NCBIfam" id="NF040570">
    <property type="entry name" value="guided_TnpB"/>
    <property type="match status" value="1"/>
</dbReference>
<dbReference type="Pfam" id="PF07282">
    <property type="entry name" value="Cas12f1-like_TNB"/>
    <property type="match status" value="1"/>
</dbReference>
<dbReference type="PANTHER" id="PTHR30405:SF25">
    <property type="entry name" value="RNA-GUIDED DNA ENDONUCLEASE INSQ-RELATED"/>
    <property type="match status" value="1"/>
</dbReference>
<name>A0A198UHE3_MORCA</name>
<dbReference type="EMBL" id="LXHC01000022">
    <property type="protein sequence ID" value="OAU95724.1"/>
    <property type="molecule type" value="Genomic_DNA"/>
</dbReference>
<evidence type="ECO:0000256" key="1">
    <source>
        <dbReference type="ARBA" id="ARBA00008761"/>
    </source>
</evidence>
<dbReference type="Pfam" id="PF01385">
    <property type="entry name" value="OrfB_IS605"/>
    <property type="match status" value="1"/>
</dbReference>
<dbReference type="PATRIC" id="fig|480.238.peg.1588"/>
<dbReference type="GO" id="GO:0003677">
    <property type="term" value="F:DNA binding"/>
    <property type="evidence" value="ECO:0007669"/>
    <property type="project" value="UniProtKB-KW"/>
</dbReference>
<keyword evidence="9" id="KW-1185">Reference proteome</keyword>
<dbReference type="InterPro" id="IPR010095">
    <property type="entry name" value="Cas12f1-like_TNB"/>
</dbReference>